<protein>
    <submittedName>
        <fullName evidence="1">Uncharacterized protein</fullName>
    </submittedName>
</protein>
<gene>
    <name evidence="1" type="ORF">GCM10007857_35540</name>
</gene>
<proteinExistence type="predicted"/>
<dbReference type="Proteomes" id="UP001156905">
    <property type="component" value="Unassembled WGS sequence"/>
</dbReference>
<reference evidence="2" key="1">
    <citation type="journal article" date="2019" name="Int. J. Syst. Evol. Microbiol.">
        <title>The Global Catalogue of Microorganisms (GCM) 10K type strain sequencing project: providing services to taxonomists for standard genome sequencing and annotation.</title>
        <authorList>
            <consortium name="The Broad Institute Genomics Platform"/>
            <consortium name="The Broad Institute Genome Sequencing Center for Infectious Disease"/>
            <person name="Wu L."/>
            <person name="Ma J."/>
        </authorList>
    </citation>
    <scope>NUCLEOTIDE SEQUENCE [LARGE SCALE GENOMIC DNA]</scope>
    <source>
        <strain evidence="2">NBRC 102520</strain>
    </source>
</reference>
<dbReference type="EMBL" id="BSOW01000012">
    <property type="protein sequence ID" value="GLR86843.1"/>
    <property type="molecule type" value="Genomic_DNA"/>
</dbReference>
<evidence type="ECO:0000313" key="2">
    <source>
        <dbReference type="Proteomes" id="UP001156905"/>
    </source>
</evidence>
<comment type="caution">
    <text evidence="1">The sequence shown here is derived from an EMBL/GenBank/DDBJ whole genome shotgun (WGS) entry which is preliminary data.</text>
</comment>
<evidence type="ECO:0000313" key="1">
    <source>
        <dbReference type="EMBL" id="GLR86843.1"/>
    </source>
</evidence>
<sequence>MAMAALIASGAEARIIDWQAELQHCRALRENIAPLLLAGEGTSGVARSGRAARRCMWIERRAARKGIPGADMW</sequence>
<organism evidence="1 2">
    <name type="scientific">Bradyrhizobium iriomotense</name>
    <dbReference type="NCBI Taxonomy" id="441950"/>
    <lineage>
        <taxon>Bacteria</taxon>
        <taxon>Pseudomonadati</taxon>
        <taxon>Pseudomonadota</taxon>
        <taxon>Alphaproteobacteria</taxon>
        <taxon>Hyphomicrobiales</taxon>
        <taxon>Nitrobacteraceae</taxon>
        <taxon>Bradyrhizobium</taxon>
    </lineage>
</organism>
<name>A0ABQ6B3U7_9BRAD</name>
<keyword evidence="2" id="KW-1185">Reference proteome</keyword>
<accession>A0ABQ6B3U7</accession>